<evidence type="ECO:0000256" key="2">
    <source>
        <dbReference type="ARBA" id="ARBA00005241"/>
    </source>
</evidence>
<dbReference type="AlphaFoldDB" id="A0A1V9X3V6"/>
<keyword evidence="4 7" id="KW-1133">Transmembrane helix</keyword>
<feature type="transmembrane region" description="Helical" evidence="7">
    <location>
        <begin position="110"/>
        <end position="128"/>
    </location>
</feature>
<proteinExistence type="inferred from homology"/>
<feature type="transmembrane region" description="Helical" evidence="7">
    <location>
        <begin position="577"/>
        <end position="598"/>
    </location>
</feature>
<evidence type="ECO:0000313" key="9">
    <source>
        <dbReference type="EMBL" id="OQR68053.1"/>
    </source>
</evidence>
<keyword evidence="3 7" id="KW-0812">Transmembrane</keyword>
<comment type="similarity">
    <text evidence="2">Belongs to the major facilitator superfamily. MFSD6 family.</text>
</comment>
<comment type="caution">
    <text evidence="9">The sequence shown here is derived from an EMBL/GenBank/DDBJ whole genome shotgun (WGS) entry which is preliminary data.</text>
</comment>
<feature type="transmembrane region" description="Helical" evidence="7">
    <location>
        <begin position="301"/>
        <end position="329"/>
    </location>
</feature>
<organism evidence="9 10">
    <name type="scientific">Tropilaelaps mercedesae</name>
    <dbReference type="NCBI Taxonomy" id="418985"/>
    <lineage>
        <taxon>Eukaryota</taxon>
        <taxon>Metazoa</taxon>
        <taxon>Ecdysozoa</taxon>
        <taxon>Arthropoda</taxon>
        <taxon>Chelicerata</taxon>
        <taxon>Arachnida</taxon>
        <taxon>Acari</taxon>
        <taxon>Parasitiformes</taxon>
        <taxon>Mesostigmata</taxon>
        <taxon>Gamasina</taxon>
        <taxon>Dermanyssoidea</taxon>
        <taxon>Laelapidae</taxon>
        <taxon>Tropilaelaps</taxon>
    </lineage>
</organism>
<reference evidence="9 10" key="1">
    <citation type="journal article" date="2017" name="Gigascience">
        <title>Draft genome of the honey bee ectoparasitic mite, Tropilaelaps mercedesae, is shaped by the parasitic life history.</title>
        <authorList>
            <person name="Dong X."/>
            <person name="Armstrong S.D."/>
            <person name="Xia D."/>
            <person name="Makepeace B.L."/>
            <person name="Darby A.C."/>
            <person name="Kadowaki T."/>
        </authorList>
    </citation>
    <scope>NUCLEOTIDE SEQUENCE [LARGE SCALE GENOMIC DNA]</scope>
    <source>
        <strain evidence="9">Wuxi-XJTLU</strain>
    </source>
</reference>
<feature type="transmembrane region" description="Helical" evidence="7">
    <location>
        <begin position="509"/>
        <end position="529"/>
    </location>
</feature>
<evidence type="ECO:0000256" key="4">
    <source>
        <dbReference type="ARBA" id="ARBA00022989"/>
    </source>
</evidence>
<sequence>MPERTSRYIAAVPELPGAAMGQLRPQHYAYRAHPTLACTRRSGLASIKATSFFIYFALGAILPFLKEHLAHQGLNEEELLLVEALSALASCGVPLLLVRTADHVGCHRGSLFIAVFIAALAYPALMFVPRVQRLPREPVLEYDCREGLIVERCPQWSSCAESDLNPLGAANFRLVDCRVRCRPDDEMMSFGPIHFCFQSGSDKSQHCHVLERGNSSVSFTSTFLSSTARSLAWTPADVNDIQAVCGFDLMSPINFNGKAYNDLVCRSATSNCVRCKVSIADSNGRQMKAASCIEEKGDPQLTLWLTLALRCAGDAFALSAVVLLDLLALDASRDSMSKLGCVRAWSCLGSALGALTSGILLDFFKLNVEAAQWAPPAVLFSGCCIIIEAIACCLLRPLEGISSFFIDHGSQHRRLWSGEFIVLLILTTALGTDLAFIEGHVKPWYRTMGATFVDLGLSWTIPLLIALPLMTAADTLLKGTGRVNLLVFASLFYATRMAGVSFIRCLRWAVPFELLACLTGPVFWLALVSYSRKISRPENRSLVHTLLNVAHLGIGLLTEKHGARVDDSMEEFYATNVIALCISALGRLLCLVLGSFAIEIIGLRWTLRLAATATAGLGLTFYNTYHCCVRIARMRRLQRRSHLHRQLTSDNGQWYPDSIQGEPHSWPVLEPPRVPPLLRPRSALAIPSAYDSDESDTPYGYGSPGTLHYSRNNFSRSTSRLPRQSQI</sequence>
<evidence type="ECO:0000256" key="1">
    <source>
        <dbReference type="ARBA" id="ARBA00004141"/>
    </source>
</evidence>
<dbReference type="InterPro" id="IPR024989">
    <property type="entry name" value="MFS_assoc_dom"/>
</dbReference>
<feature type="region of interest" description="Disordered" evidence="6">
    <location>
        <begin position="689"/>
        <end position="727"/>
    </location>
</feature>
<dbReference type="InterPro" id="IPR051717">
    <property type="entry name" value="MFS_MFSD6"/>
</dbReference>
<feature type="transmembrane region" description="Helical" evidence="7">
    <location>
        <begin position="484"/>
        <end position="503"/>
    </location>
</feature>
<dbReference type="OrthoDB" id="6414167at2759"/>
<evidence type="ECO:0000259" key="8">
    <source>
        <dbReference type="Pfam" id="PF12832"/>
    </source>
</evidence>
<evidence type="ECO:0000256" key="6">
    <source>
        <dbReference type="SAM" id="MobiDB-lite"/>
    </source>
</evidence>
<evidence type="ECO:0000256" key="7">
    <source>
        <dbReference type="SAM" id="Phobius"/>
    </source>
</evidence>
<feature type="transmembrane region" description="Helical" evidence="7">
    <location>
        <begin position="457"/>
        <end position="477"/>
    </location>
</feature>
<dbReference type="FunCoup" id="A0A1V9X3V6">
    <property type="interactions" value="7"/>
</dbReference>
<dbReference type="SUPFAM" id="SSF103473">
    <property type="entry name" value="MFS general substrate transporter"/>
    <property type="match status" value="1"/>
</dbReference>
<feature type="transmembrane region" description="Helical" evidence="7">
    <location>
        <begin position="416"/>
        <end position="437"/>
    </location>
</feature>
<feature type="transmembrane region" description="Helical" evidence="7">
    <location>
        <begin position="49"/>
        <end position="65"/>
    </location>
</feature>
<keyword evidence="10" id="KW-1185">Reference proteome</keyword>
<dbReference type="InParanoid" id="A0A1V9X3V6"/>
<evidence type="ECO:0000313" key="10">
    <source>
        <dbReference type="Proteomes" id="UP000192247"/>
    </source>
</evidence>
<feature type="compositionally biased region" description="Polar residues" evidence="6">
    <location>
        <begin position="709"/>
        <end position="727"/>
    </location>
</feature>
<dbReference type="Gene3D" id="1.20.1250.20">
    <property type="entry name" value="MFS general substrate transporter like domains"/>
    <property type="match status" value="3"/>
</dbReference>
<gene>
    <name evidence="9" type="ORF">BIW11_13151</name>
</gene>
<feature type="transmembrane region" description="Helical" evidence="7">
    <location>
        <begin position="80"/>
        <end position="98"/>
    </location>
</feature>
<dbReference type="Proteomes" id="UP000192247">
    <property type="component" value="Unassembled WGS sequence"/>
</dbReference>
<dbReference type="PANTHER" id="PTHR16172:SF41">
    <property type="entry name" value="MAJOR FACILITATOR SUPERFAMILY DOMAIN-CONTAINING PROTEIN 6-LIKE"/>
    <property type="match status" value="1"/>
</dbReference>
<keyword evidence="5 7" id="KW-0472">Membrane</keyword>
<dbReference type="InterPro" id="IPR036259">
    <property type="entry name" value="MFS_trans_sf"/>
</dbReference>
<accession>A0A1V9X3V6</accession>
<dbReference type="EMBL" id="MNPL01026285">
    <property type="protein sequence ID" value="OQR68053.1"/>
    <property type="molecule type" value="Genomic_DNA"/>
</dbReference>
<feature type="transmembrane region" description="Helical" evidence="7">
    <location>
        <begin position="341"/>
        <end position="361"/>
    </location>
</feature>
<evidence type="ECO:0000256" key="5">
    <source>
        <dbReference type="ARBA" id="ARBA00023136"/>
    </source>
</evidence>
<feature type="transmembrane region" description="Helical" evidence="7">
    <location>
        <begin position="605"/>
        <end position="625"/>
    </location>
</feature>
<dbReference type="Pfam" id="PF12832">
    <property type="entry name" value="MFS_1_like"/>
    <property type="match status" value="1"/>
</dbReference>
<comment type="subcellular location">
    <subcellularLocation>
        <location evidence="1">Membrane</location>
        <topology evidence="1">Multi-pass membrane protein</topology>
    </subcellularLocation>
</comment>
<protein>
    <recommendedName>
        <fullName evidence="8">Major facilitator superfamily associated domain-containing protein</fullName>
    </recommendedName>
</protein>
<evidence type="ECO:0000256" key="3">
    <source>
        <dbReference type="ARBA" id="ARBA00022692"/>
    </source>
</evidence>
<dbReference type="GO" id="GO:0016020">
    <property type="term" value="C:membrane"/>
    <property type="evidence" value="ECO:0007669"/>
    <property type="project" value="UniProtKB-SubCell"/>
</dbReference>
<name>A0A1V9X3V6_9ACAR</name>
<feature type="transmembrane region" description="Helical" evidence="7">
    <location>
        <begin position="373"/>
        <end position="395"/>
    </location>
</feature>
<feature type="domain" description="Major facilitator superfamily associated" evidence="8">
    <location>
        <begin position="45"/>
        <end position="555"/>
    </location>
</feature>
<dbReference type="PANTHER" id="PTHR16172">
    <property type="entry name" value="MAJOR FACILITATOR SUPERFAMILY DOMAIN-CONTAINING PROTEIN 6-LIKE"/>
    <property type="match status" value="1"/>
</dbReference>